<dbReference type="AlphaFoldDB" id="A0A9J6GQ95"/>
<evidence type="ECO:0000313" key="2">
    <source>
        <dbReference type="Proteomes" id="UP000821853"/>
    </source>
</evidence>
<sequence length="137" mass="16118">MRNFYQGFILLDMSNTTRHLRQKFPDVRHYGDADYDRLEWLEVTMPMYLEDVKRSCGDPSEFLTKETYEEFSITTYSSVSCIRVCYPNYKFRPTDYKQLLNRVVPYDKSQAMKASNMGRLIILAPDLFVCVPARIAA</sequence>
<reference evidence="1 2" key="1">
    <citation type="journal article" date="2020" name="Cell">
        <title>Large-Scale Comparative Analyses of Tick Genomes Elucidate Their Genetic Diversity and Vector Capacities.</title>
        <authorList>
            <consortium name="Tick Genome and Microbiome Consortium (TIGMIC)"/>
            <person name="Jia N."/>
            <person name="Wang J."/>
            <person name="Shi W."/>
            <person name="Du L."/>
            <person name="Sun Y."/>
            <person name="Zhan W."/>
            <person name="Jiang J.F."/>
            <person name="Wang Q."/>
            <person name="Zhang B."/>
            <person name="Ji P."/>
            <person name="Bell-Sakyi L."/>
            <person name="Cui X.M."/>
            <person name="Yuan T.T."/>
            <person name="Jiang B.G."/>
            <person name="Yang W.F."/>
            <person name="Lam T.T."/>
            <person name="Chang Q.C."/>
            <person name="Ding S.J."/>
            <person name="Wang X.J."/>
            <person name="Zhu J.G."/>
            <person name="Ruan X.D."/>
            <person name="Zhao L."/>
            <person name="Wei J.T."/>
            <person name="Ye R.Z."/>
            <person name="Que T.C."/>
            <person name="Du C.H."/>
            <person name="Zhou Y.H."/>
            <person name="Cheng J.X."/>
            <person name="Dai P.F."/>
            <person name="Guo W.B."/>
            <person name="Han X.H."/>
            <person name="Huang E.J."/>
            <person name="Li L.F."/>
            <person name="Wei W."/>
            <person name="Gao Y.C."/>
            <person name="Liu J.Z."/>
            <person name="Shao H.Z."/>
            <person name="Wang X."/>
            <person name="Wang C.C."/>
            <person name="Yang T.C."/>
            <person name="Huo Q.B."/>
            <person name="Li W."/>
            <person name="Chen H.Y."/>
            <person name="Chen S.E."/>
            <person name="Zhou L.G."/>
            <person name="Ni X.B."/>
            <person name="Tian J.H."/>
            <person name="Sheng Y."/>
            <person name="Liu T."/>
            <person name="Pan Y.S."/>
            <person name="Xia L.Y."/>
            <person name="Li J."/>
            <person name="Zhao F."/>
            <person name="Cao W.C."/>
        </authorList>
    </citation>
    <scope>NUCLEOTIDE SEQUENCE [LARGE SCALE GENOMIC DNA]</scope>
    <source>
        <strain evidence="1">HaeL-2018</strain>
    </source>
</reference>
<protein>
    <submittedName>
        <fullName evidence="1">Uncharacterized protein</fullName>
    </submittedName>
</protein>
<comment type="caution">
    <text evidence="1">The sequence shown here is derived from an EMBL/GenBank/DDBJ whole genome shotgun (WGS) entry which is preliminary data.</text>
</comment>
<dbReference type="VEuPathDB" id="VectorBase:HLOH_052932"/>
<dbReference type="EMBL" id="JABSTR010000008">
    <property type="protein sequence ID" value="KAH9376840.1"/>
    <property type="molecule type" value="Genomic_DNA"/>
</dbReference>
<gene>
    <name evidence="1" type="ORF">HPB48_009748</name>
</gene>
<accession>A0A9J6GQ95</accession>
<proteinExistence type="predicted"/>
<evidence type="ECO:0000313" key="1">
    <source>
        <dbReference type="EMBL" id="KAH9376840.1"/>
    </source>
</evidence>
<keyword evidence="2" id="KW-1185">Reference proteome</keyword>
<dbReference type="Proteomes" id="UP000821853">
    <property type="component" value="Unassembled WGS sequence"/>
</dbReference>
<organism evidence="1 2">
    <name type="scientific">Haemaphysalis longicornis</name>
    <name type="common">Bush tick</name>
    <dbReference type="NCBI Taxonomy" id="44386"/>
    <lineage>
        <taxon>Eukaryota</taxon>
        <taxon>Metazoa</taxon>
        <taxon>Ecdysozoa</taxon>
        <taxon>Arthropoda</taxon>
        <taxon>Chelicerata</taxon>
        <taxon>Arachnida</taxon>
        <taxon>Acari</taxon>
        <taxon>Parasitiformes</taxon>
        <taxon>Ixodida</taxon>
        <taxon>Ixodoidea</taxon>
        <taxon>Ixodidae</taxon>
        <taxon>Haemaphysalinae</taxon>
        <taxon>Haemaphysalis</taxon>
    </lineage>
</organism>
<name>A0A9J6GQ95_HAELO</name>